<sequence length="164" mass="16700">MSGGGGGPRPAYPRSFPSQLCQDLLSIPASTSVSCGACGLFGDQGSWYRLKAGCVAGSSAPPRFVLPSFPTGFSFPDRSAFSTQSRWSESRGGGPLGEGFGRERGGVGLGAGGVTALAPSLPRCSPVPFLGPQSGGRAGPWQRLVATALQLLIDVPALICRCQG</sequence>
<dbReference type="AlphaFoldDB" id="A0A388MDW1"/>
<name>A0A388MDW1_CHABU</name>
<dbReference type="Gramene" id="GBG92672">
    <property type="protein sequence ID" value="GBG92672"/>
    <property type="gene ID" value="CBR_g56702"/>
</dbReference>
<accession>A0A388MDW1</accession>
<keyword evidence="2" id="KW-1185">Reference proteome</keyword>
<dbReference type="EMBL" id="BFEA01001111">
    <property type="protein sequence ID" value="GBG92672.1"/>
    <property type="molecule type" value="Genomic_DNA"/>
</dbReference>
<reference evidence="1 2" key="1">
    <citation type="journal article" date="2018" name="Cell">
        <title>The Chara Genome: Secondary Complexity and Implications for Plant Terrestrialization.</title>
        <authorList>
            <person name="Nishiyama T."/>
            <person name="Sakayama H."/>
            <person name="Vries J.D."/>
            <person name="Buschmann H."/>
            <person name="Saint-Marcoux D."/>
            <person name="Ullrich K.K."/>
            <person name="Haas F.B."/>
            <person name="Vanderstraeten L."/>
            <person name="Becker D."/>
            <person name="Lang D."/>
            <person name="Vosolsobe S."/>
            <person name="Rombauts S."/>
            <person name="Wilhelmsson P.K.I."/>
            <person name="Janitza P."/>
            <person name="Kern R."/>
            <person name="Heyl A."/>
            <person name="Rumpler F."/>
            <person name="Villalobos L.I.A.C."/>
            <person name="Clay J.M."/>
            <person name="Skokan R."/>
            <person name="Toyoda A."/>
            <person name="Suzuki Y."/>
            <person name="Kagoshima H."/>
            <person name="Schijlen E."/>
            <person name="Tajeshwar N."/>
            <person name="Catarino B."/>
            <person name="Hetherington A.J."/>
            <person name="Saltykova A."/>
            <person name="Bonnot C."/>
            <person name="Breuninger H."/>
            <person name="Symeonidi A."/>
            <person name="Radhakrishnan G.V."/>
            <person name="Van Nieuwerburgh F."/>
            <person name="Deforce D."/>
            <person name="Chang C."/>
            <person name="Karol K.G."/>
            <person name="Hedrich R."/>
            <person name="Ulvskov P."/>
            <person name="Glockner G."/>
            <person name="Delwiche C.F."/>
            <person name="Petrasek J."/>
            <person name="Van de Peer Y."/>
            <person name="Friml J."/>
            <person name="Beilby M."/>
            <person name="Dolan L."/>
            <person name="Kohara Y."/>
            <person name="Sugano S."/>
            <person name="Fujiyama A."/>
            <person name="Delaux P.-M."/>
            <person name="Quint M."/>
            <person name="TheiBen G."/>
            <person name="Hagemann M."/>
            <person name="Harholt J."/>
            <person name="Dunand C."/>
            <person name="Zachgo S."/>
            <person name="Langdale J."/>
            <person name="Maumus F."/>
            <person name="Straeten D.V.D."/>
            <person name="Gould S.B."/>
            <person name="Rensing S.A."/>
        </authorList>
    </citation>
    <scope>NUCLEOTIDE SEQUENCE [LARGE SCALE GENOMIC DNA]</scope>
    <source>
        <strain evidence="1 2">S276</strain>
    </source>
</reference>
<organism evidence="1 2">
    <name type="scientific">Chara braunii</name>
    <name type="common">Braun's stonewort</name>
    <dbReference type="NCBI Taxonomy" id="69332"/>
    <lineage>
        <taxon>Eukaryota</taxon>
        <taxon>Viridiplantae</taxon>
        <taxon>Streptophyta</taxon>
        <taxon>Charophyceae</taxon>
        <taxon>Charales</taxon>
        <taxon>Characeae</taxon>
        <taxon>Chara</taxon>
    </lineage>
</organism>
<comment type="caution">
    <text evidence="1">The sequence shown here is derived from an EMBL/GenBank/DDBJ whole genome shotgun (WGS) entry which is preliminary data.</text>
</comment>
<gene>
    <name evidence="1" type="ORF">CBR_g56702</name>
</gene>
<evidence type="ECO:0000313" key="1">
    <source>
        <dbReference type="EMBL" id="GBG92672.1"/>
    </source>
</evidence>
<proteinExistence type="predicted"/>
<dbReference type="Proteomes" id="UP000265515">
    <property type="component" value="Unassembled WGS sequence"/>
</dbReference>
<evidence type="ECO:0000313" key="2">
    <source>
        <dbReference type="Proteomes" id="UP000265515"/>
    </source>
</evidence>
<protein>
    <submittedName>
        <fullName evidence="1">Uncharacterized protein</fullName>
    </submittedName>
</protein>